<evidence type="ECO:0000313" key="3">
    <source>
        <dbReference type="Proteomes" id="UP001500630"/>
    </source>
</evidence>
<gene>
    <name evidence="2" type="ORF">GCM10022419_093210</name>
</gene>
<dbReference type="Proteomes" id="UP001500630">
    <property type="component" value="Unassembled WGS sequence"/>
</dbReference>
<reference evidence="3" key="1">
    <citation type="journal article" date="2019" name="Int. J. Syst. Evol. Microbiol.">
        <title>The Global Catalogue of Microorganisms (GCM) 10K type strain sequencing project: providing services to taxonomists for standard genome sequencing and annotation.</title>
        <authorList>
            <consortium name="The Broad Institute Genomics Platform"/>
            <consortium name="The Broad Institute Genome Sequencing Center for Infectious Disease"/>
            <person name="Wu L."/>
            <person name="Ma J."/>
        </authorList>
    </citation>
    <scope>NUCLEOTIDE SEQUENCE [LARGE SCALE GENOMIC DNA]</scope>
    <source>
        <strain evidence="3">JCM 17326</strain>
    </source>
</reference>
<evidence type="ECO:0000256" key="1">
    <source>
        <dbReference type="SAM" id="SignalP"/>
    </source>
</evidence>
<proteinExistence type="predicted"/>
<dbReference type="SUPFAM" id="SSF49313">
    <property type="entry name" value="Cadherin-like"/>
    <property type="match status" value="1"/>
</dbReference>
<dbReference type="RefSeq" id="WP_345572424.1">
    <property type="nucleotide sequence ID" value="NZ_BAABDQ010000030.1"/>
</dbReference>
<evidence type="ECO:0008006" key="4">
    <source>
        <dbReference type="Google" id="ProtNLM"/>
    </source>
</evidence>
<feature type="chain" id="PRO_5047477232" description="Peptidase S8" evidence="1">
    <location>
        <begin position="43"/>
        <end position="657"/>
    </location>
</feature>
<feature type="signal peptide" evidence="1">
    <location>
        <begin position="1"/>
        <end position="42"/>
    </location>
</feature>
<dbReference type="InterPro" id="IPR013783">
    <property type="entry name" value="Ig-like_fold"/>
</dbReference>
<dbReference type="Pfam" id="PF05345">
    <property type="entry name" value="He_PIG"/>
    <property type="match status" value="1"/>
</dbReference>
<accession>A0ABP6Z1V5</accession>
<keyword evidence="1" id="KW-0732">Signal</keyword>
<protein>
    <recommendedName>
        <fullName evidence="4">Peptidase S8</fullName>
    </recommendedName>
</protein>
<keyword evidence="3" id="KW-1185">Reference proteome</keyword>
<organism evidence="2 3">
    <name type="scientific">Nonomuraea rosea</name>
    <dbReference type="NCBI Taxonomy" id="638574"/>
    <lineage>
        <taxon>Bacteria</taxon>
        <taxon>Bacillati</taxon>
        <taxon>Actinomycetota</taxon>
        <taxon>Actinomycetes</taxon>
        <taxon>Streptosporangiales</taxon>
        <taxon>Streptosporangiaceae</taxon>
        <taxon>Nonomuraea</taxon>
    </lineage>
</organism>
<dbReference type="InterPro" id="IPR015919">
    <property type="entry name" value="Cadherin-like_sf"/>
</dbReference>
<evidence type="ECO:0000313" key="2">
    <source>
        <dbReference type="EMBL" id="GAA3595301.1"/>
    </source>
</evidence>
<dbReference type="Gene3D" id="2.60.120.260">
    <property type="entry name" value="Galactose-binding domain-like"/>
    <property type="match status" value="1"/>
</dbReference>
<name>A0ABP6Z1V5_9ACTN</name>
<sequence length="657" mass="71260">MDQGRRPAPRAARGARRLTVAAALLTFLFSSLVAGVPQAAHAAAPVAQVVDMFGRIINDYGVKLVDWQGYLANPYVELTVKPPPEVRYPVTVDLKAEGTSRLMMDLPSQLTATGATKTLTFATAAEQKLFRLAIHSKRGPGEDESYTLRLSIRDAGGTTYQQSLPIKVQQDEKTALQPSLPVAFDYRFDTITGYFSAPAFRTAAEEAVKDWFRFFDMPAFDSVAAGAETNHLPGNDWQNTITVTNNAAYTGMYVFFRGIQTPYSTGYPAANGRYSTRNGQQLAGPLHRSTAMIFEYDEAGKQLFTSLADEDWYKTEIAGSVLDVHGLVMHEYGHAVAFHSDWAGMRSYVSGGGNDPDVTAYQGYAVPLDSSYHIPGEQRYWDRISGQSGGWTHLFPTRRWMLTKLALLVAENAGWKLNRNLTPFLPPSIVTTSLPAATPGTAYQQTLAAKGGVPFYDWQVTGGSLPAGLSLDRFTGAITGTPATAGTSSFTVQLRDYDRLSTPVTRTFQLTVGTGGGTSVNVAGSATPSASYTSAWESVAAINDGIDPPSSNDTVNRRWGTWPNTGAQWAELTWPSAQTLKAADVYFFDDNGGVRLPSSWKLQYWTGSAYADLPGTYPTAANAYNKVTFNPVSTTRLRVQLQSGAGSVGLLEVKAYT</sequence>
<comment type="caution">
    <text evidence="2">The sequence shown here is derived from an EMBL/GenBank/DDBJ whole genome shotgun (WGS) entry which is preliminary data.</text>
</comment>
<dbReference type="Gene3D" id="2.60.40.10">
    <property type="entry name" value="Immunoglobulins"/>
    <property type="match status" value="1"/>
</dbReference>
<dbReference type="EMBL" id="BAABDQ010000030">
    <property type="protein sequence ID" value="GAA3595301.1"/>
    <property type="molecule type" value="Genomic_DNA"/>
</dbReference>